<dbReference type="GO" id="GO:0008705">
    <property type="term" value="F:methionine synthase activity"/>
    <property type="evidence" value="ECO:0007669"/>
    <property type="project" value="TreeGrafter"/>
</dbReference>
<dbReference type="PANTHER" id="PTHR45833:SF2">
    <property type="entry name" value="BIFUNCTIONAL HOMOCYSTEINE S-METHYLTRANSFERASE_5,10-METHYLENETETRAHYDROFOLATE REDUCTASE"/>
    <property type="match status" value="1"/>
</dbReference>
<proteinExistence type="inferred from homology"/>
<dbReference type="InterPro" id="IPR011005">
    <property type="entry name" value="Dihydropteroate_synth-like_sf"/>
</dbReference>
<evidence type="ECO:0000256" key="2">
    <source>
        <dbReference type="ARBA" id="ARBA00022603"/>
    </source>
</evidence>
<dbReference type="GO" id="GO:0102036">
    <property type="term" value="F:methyltetrahydrofolate:corrinoid/iron-sulfur protein methyltransferase activity"/>
    <property type="evidence" value="ECO:0007669"/>
    <property type="project" value="UniProtKB-EC"/>
</dbReference>
<evidence type="ECO:0000256" key="3">
    <source>
        <dbReference type="ARBA" id="ARBA00022679"/>
    </source>
</evidence>
<dbReference type="PROSITE" id="PS50972">
    <property type="entry name" value="PTERIN_BINDING"/>
    <property type="match status" value="1"/>
</dbReference>
<evidence type="ECO:0000259" key="4">
    <source>
        <dbReference type="PROSITE" id="PS50972"/>
    </source>
</evidence>
<gene>
    <name evidence="5" type="primary">acsE</name>
    <name evidence="5" type="ORF">SBF1_470035</name>
</gene>
<sequence length="268" mass="29474">MTMLIFGERINGMYTDIGDALKAKDPKPLQFWATKQEEGGAHYLDLNSGPAIPKEERAEAYQWMVNVVQEVSELPLILDSTNYDAIEAGLKLCKKPAIINSVDATPEKMERVFKMAADYNAGVVGLTMDKKGIPLDHELRVAFAMELVAAADEYGLPMEDLYIDPLILPVNVAQEHALQVLKSLAQIKMLADPAPRTVLGLTNVSQKSPHNITNLLNRTYLAMAIGAGLDAAIMNANDEELVDVAATTQILLGRSIYADSYLNVFRQR</sequence>
<dbReference type="GO" id="GO:0032259">
    <property type="term" value="P:methylation"/>
    <property type="evidence" value="ECO:0007669"/>
    <property type="project" value="UniProtKB-KW"/>
</dbReference>
<dbReference type="Gene3D" id="3.20.20.20">
    <property type="entry name" value="Dihydropteroate synthase-like"/>
    <property type="match status" value="1"/>
</dbReference>
<dbReference type="InterPro" id="IPR050554">
    <property type="entry name" value="Met_Synthase/Corrinoid"/>
</dbReference>
<dbReference type="GO" id="GO:0005829">
    <property type="term" value="C:cytosol"/>
    <property type="evidence" value="ECO:0007669"/>
    <property type="project" value="TreeGrafter"/>
</dbReference>
<dbReference type="NCBIfam" id="NF005719">
    <property type="entry name" value="PRK07535.1"/>
    <property type="match status" value="1"/>
</dbReference>
<dbReference type="InterPro" id="IPR000489">
    <property type="entry name" value="Pterin-binding_dom"/>
</dbReference>
<evidence type="ECO:0000313" key="5">
    <source>
        <dbReference type="EMBL" id="SPF50095.1"/>
    </source>
</evidence>
<organism evidence="5 6">
    <name type="scientific">Candidatus Desulfosporosinus infrequens</name>
    <dbReference type="NCBI Taxonomy" id="2043169"/>
    <lineage>
        <taxon>Bacteria</taxon>
        <taxon>Bacillati</taxon>
        <taxon>Bacillota</taxon>
        <taxon>Clostridia</taxon>
        <taxon>Eubacteriales</taxon>
        <taxon>Desulfitobacteriaceae</taxon>
        <taxon>Desulfosporosinus</taxon>
    </lineage>
</organism>
<evidence type="ECO:0000256" key="1">
    <source>
        <dbReference type="ARBA" id="ARBA00010398"/>
    </source>
</evidence>
<dbReference type="PANTHER" id="PTHR45833">
    <property type="entry name" value="METHIONINE SYNTHASE"/>
    <property type="match status" value="1"/>
</dbReference>
<accession>A0A2U3LDU9</accession>
<keyword evidence="2 5" id="KW-0489">Methyltransferase</keyword>
<keyword evidence="3 5" id="KW-0808">Transferase</keyword>
<protein>
    <submittedName>
        <fullName evidence="5">5-methyltetrahydrofolate:corrinoid/iron-sulfur protein Co-methyltransferase</fullName>
        <ecNumber evidence="5">2.1.1.258</ecNumber>
    </submittedName>
</protein>
<dbReference type="AlphaFoldDB" id="A0A2U3LDU9"/>
<dbReference type="Proteomes" id="UP000238916">
    <property type="component" value="Unassembled WGS sequence"/>
</dbReference>
<dbReference type="EC" id="2.1.1.258" evidence="5"/>
<comment type="similarity">
    <text evidence="1">Belongs to the vitamin-B12 dependent methionine synthase family.</text>
</comment>
<evidence type="ECO:0000313" key="6">
    <source>
        <dbReference type="Proteomes" id="UP000238916"/>
    </source>
</evidence>
<reference evidence="6" key="1">
    <citation type="submission" date="2018-02" db="EMBL/GenBank/DDBJ databases">
        <authorList>
            <person name="Hausmann B."/>
        </authorList>
    </citation>
    <scope>NUCLEOTIDE SEQUENCE [LARGE SCALE GENOMIC DNA]</scope>
    <source>
        <strain evidence="6">Peat soil MAG SbF1</strain>
    </source>
</reference>
<name>A0A2U3LDU9_9FIRM</name>
<dbReference type="EMBL" id="OMOF01000412">
    <property type="protein sequence ID" value="SPF50095.1"/>
    <property type="molecule type" value="Genomic_DNA"/>
</dbReference>
<dbReference type="GO" id="GO:0042558">
    <property type="term" value="P:pteridine-containing compound metabolic process"/>
    <property type="evidence" value="ECO:0007669"/>
    <property type="project" value="InterPro"/>
</dbReference>
<feature type="domain" description="Pterin-binding" evidence="4">
    <location>
        <begin position="3"/>
        <end position="252"/>
    </location>
</feature>
<dbReference type="Pfam" id="PF00809">
    <property type="entry name" value="Pterin_bind"/>
    <property type="match status" value="1"/>
</dbReference>
<dbReference type="SUPFAM" id="SSF51717">
    <property type="entry name" value="Dihydropteroate synthetase-like"/>
    <property type="match status" value="1"/>
</dbReference>